<keyword evidence="3" id="KW-1185">Reference proteome</keyword>
<comment type="caution">
    <text evidence="2">The sequence shown here is derived from an EMBL/GenBank/DDBJ whole genome shotgun (WGS) entry which is preliminary data.</text>
</comment>
<evidence type="ECO:0000313" key="3">
    <source>
        <dbReference type="Proteomes" id="UP000538666"/>
    </source>
</evidence>
<dbReference type="Proteomes" id="UP000538666">
    <property type="component" value="Unassembled WGS sequence"/>
</dbReference>
<dbReference type="RefSeq" id="WP_231581504.1">
    <property type="nucleotide sequence ID" value="NZ_JACHEK010000008.1"/>
</dbReference>
<dbReference type="Gene3D" id="3.20.20.80">
    <property type="entry name" value="Glycosidases"/>
    <property type="match status" value="1"/>
</dbReference>
<feature type="chain" id="PRO_5032271550" description="1,4-beta-xylanase" evidence="1">
    <location>
        <begin position="34"/>
        <end position="394"/>
    </location>
</feature>
<evidence type="ECO:0008006" key="4">
    <source>
        <dbReference type="Google" id="ProtNLM"/>
    </source>
</evidence>
<feature type="signal peptide" evidence="1">
    <location>
        <begin position="1"/>
        <end position="33"/>
    </location>
</feature>
<sequence>MGETQAFQPCNSFATTLRFLTVFLLASTLLASAQTKTGRWSEEQASSWYARQPWLVGSDYIPSNAINELEMWQADTFDAQEIDKELGWAQGIGMNTMRVFLHDLLWKQDPQGFKQRIDTFLAIAAKHHIRPVFVLFDSCWDPNPKLGPQHPPIPGVHNSGWVQSPGTKALQDSAEYPRLKTYVQGVVGAFAKDDRILAWDLWNEPDNNGGGNYDSEEPKGKAELVLALLPQVYTWAREEHPTQPLTSGLWQGDWSSLGAMSPMARVEIEYSDVISFHNYGWPEDFERHVEMLEQFHRPLICTEYMARGAGSTFDTVLPIAQKHHVAAINWGFVAGKTQTYLPWDSWTRPYTLQAPAIWFHEVFHPDGSPYRSHETDLIRRLTTETNGSGAGLHS</sequence>
<evidence type="ECO:0000313" key="2">
    <source>
        <dbReference type="EMBL" id="MBB6146014.1"/>
    </source>
</evidence>
<accession>A0A841K6X1</accession>
<keyword evidence="1" id="KW-0732">Signal</keyword>
<name>A0A841K6X1_9BACT</name>
<proteinExistence type="predicted"/>
<evidence type="ECO:0000256" key="1">
    <source>
        <dbReference type="SAM" id="SignalP"/>
    </source>
</evidence>
<dbReference type="EMBL" id="JACHEK010000008">
    <property type="protein sequence ID" value="MBB6146014.1"/>
    <property type="molecule type" value="Genomic_DNA"/>
</dbReference>
<dbReference type="AlphaFoldDB" id="A0A841K6X1"/>
<protein>
    <recommendedName>
        <fullName evidence="4">1,4-beta-xylanase</fullName>
    </recommendedName>
</protein>
<gene>
    <name evidence="2" type="ORF">HNQ77_003984</name>
</gene>
<organism evidence="2 3">
    <name type="scientific">Silvibacterium bohemicum</name>
    <dbReference type="NCBI Taxonomy" id="1577686"/>
    <lineage>
        <taxon>Bacteria</taxon>
        <taxon>Pseudomonadati</taxon>
        <taxon>Acidobacteriota</taxon>
        <taxon>Terriglobia</taxon>
        <taxon>Terriglobales</taxon>
        <taxon>Acidobacteriaceae</taxon>
        <taxon>Silvibacterium</taxon>
    </lineage>
</organism>
<dbReference type="SUPFAM" id="SSF51445">
    <property type="entry name" value="(Trans)glycosidases"/>
    <property type="match status" value="1"/>
</dbReference>
<dbReference type="InterPro" id="IPR017853">
    <property type="entry name" value="GH"/>
</dbReference>
<reference evidence="2 3" key="1">
    <citation type="submission" date="2020-08" db="EMBL/GenBank/DDBJ databases">
        <title>Genomic Encyclopedia of Type Strains, Phase IV (KMG-IV): sequencing the most valuable type-strain genomes for metagenomic binning, comparative biology and taxonomic classification.</title>
        <authorList>
            <person name="Goeker M."/>
        </authorList>
    </citation>
    <scope>NUCLEOTIDE SEQUENCE [LARGE SCALE GENOMIC DNA]</scope>
    <source>
        <strain evidence="2 3">DSM 103733</strain>
    </source>
</reference>